<protein>
    <submittedName>
        <fullName evidence="1">Uncharacterized protein</fullName>
    </submittedName>
</protein>
<organism evidence="1 2">
    <name type="scientific">Euplotes crassus</name>
    <dbReference type="NCBI Taxonomy" id="5936"/>
    <lineage>
        <taxon>Eukaryota</taxon>
        <taxon>Sar</taxon>
        <taxon>Alveolata</taxon>
        <taxon>Ciliophora</taxon>
        <taxon>Intramacronucleata</taxon>
        <taxon>Spirotrichea</taxon>
        <taxon>Hypotrichia</taxon>
        <taxon>Euplotida</taxon>
        <taxon>Euplotidae</taxon>
        <taxon>Moneuplotes</taxon>
    </lineage>
</organism>
<dbReference type="AlphaFoldDB" id="A0AAD1XQ64"/>
<gene>
    <name evidence="1" type="ORF">ECRASSUSDP1_LOCUS18163</name>
</gene>
<dbReference type="Gene3D" id="3.80.10.10">
    <property type="entry name" value="Ribonuclease Inhibitor"/>
    <property type="match status" value="1"/>
</dbReference>
<proteinExistence type="predicted"/>
<name>A0AAD1XQ64_EUPCR</name>
<dbReference type="EMBL" id="CAMPGE010018365">
    <property type="protein sequence ID" value="CAI2376787.1"/>
    <property type="molecule type" value="Genomic_DNA"/>
</dbReference>
<dbReference type="Proteomes" id="UP001295684">
    <property type="component" value="Unassembled WGS sequence"/>
</dbReference>
<accession>A0AAD1XQ64</accession>
<dbReference type="InterPro" id="IPR032675">
    <property type="entry name" value="LRR_dom_sf"/>
</dbReference>
<dbReference type="SUPFAM" id="SSF52047">
    <property type="entry name" value="RNI-like"/>
    <property type="match status" value="1"/>
</dbReference>
<evidence type="ECO:0000313" key="2">
    <source>
        <dbReference type="Proteomes" id="UP001295684"/>
    </source>
</evidence>
<evidence type="ECO:0000313" key="1">
    <source>
        <dbReference type="EMBL" id="CAI2376787.1"/>
    </source>
</evidence>
<reference evidence="1" key="1">
    <citation type="submission" date="2023-07" db="EMBL/GenBank/DDBJ databases">
        <authorList>
            <consortium name="AG Swart"/>
            <person name="Singh M."/>
            <person name="Singh A."/>
            <person name="Seah K."/>
            <person name="Emmerich C."/>
        </authorList>
    </citation>
    <scope>NUCLEOTIDE SEQUENCE</scope>
    <source>
        <strain evidence="1">DP1</strain>
    </source>
</reference>
<sequence length="267" mass="31194">MNAIFYCYVCDIEIYDATGLCEYHTYTKFMGKYKEELSTNLRAWKKSIQTGLVGKCRINTGETERLLLKSEEALDWMILATGSEIIEKRRAYYQQESFYVNTEFKLFLAKFKALRLPKVERLYITKNLNESRRIYRNYFNPMKHQLQSLNLVSNTPTCKLGCHLLLIAQNAFKAKNLTLYRYKISIAQFKRILVACNSIEHLVLNNCRINCDFDSEFGSCLCKQVHKVPTADKLSLVDCDIQDSKEALEHFIFKLSPATEVKFYSRN</sequence>
<comment type="caution">
    <text evidence="1">The sequence shown here is derived from an EMBL/GenBank/DDBJ whole genome shotgun (WGS) entry which is preliminary data.</text>
</comment>
<keyword evidence="2" id="KW-1185">Reference proteome</keyword>